<sequence>MNPRDAQLSDGELLDLAGKLDAITIDLVDRLVYLATEPMPRLGVAGPHVRSQPCSRPPYNIGAEIILDKLGNELSTTVRHLCEHRGQEVPTLGSIVELAGWLRKHRVAIATMPDARDLHDALCRVCDEARRAAHLEEREYRISQAMVDEANRQLVTSQQIVKLAHKLGDQGKGLSYERVRTLRRRGGLTVAYEDAETGTLFYRLGDVLAAHSAYRRRSTKNAVK</sequence>
<evidence type="ECO:0000313" key="2">
    <source>
        <dbReference type="Proteomes" id="UP000621454"/>
    </source>
</evidence>
<comment type="caution">
    <text evidence="1">The sequence shown here is derived from an EMBL/GenBank/DDBJ whole genome shotgun (WGS) entry which is preliminary data.</text>
</comment>
<protein>
    <submittedName>
        <fullName evidence="1">Uncharacterized protein</fullName>
    </submittedName>
</protein>
<dbReference type="Proteomes" id="UP000621454">
    <property type="component" value="Unassembled WGS sequence"/>
</dbReference>
<dbReference type="AlphaFoldDB" id="A0A916SXQ9"/>
<evidence type="ECO:0000313" key="1">
    <source>
        <dbReference type="EMBL" id="GGB22461.1"/>
    </source>
</evidence>
<reference evidence="1" key="1">
    <citation type="journal article" date="2014" name="Int. J. Syst. Evol. Microbiol.">
        <title>Complete genome sequence of Corynebacterium casei LMG S-19264T (=DSM 44701T), isolated from a smear-ripened cheese.</title>
        <authorList>
            <consortium name="US DOE Joint Genome Institute (JGI-PGF)"/>
            <person name="Walter F."/>
            <person name="Albersmeier A."/>
            <person name="Kalinowski J."/>
            <person name="Ruckert C."/>
        </authorList>
    </citation>
    <scope>NUCLEOTIDE SEQUENCE</scope>
    <source>
        <strain evidence="1">CGMCC 1.12827</strain>
    </source>
</reference>
<reference evidence="1" key="2">
    <citation type="submission" date="2020-09" db="EMBL/GenBank/DDBJ databases">
        <authorList>
            <person name="Sun Q."/>
            <person name="Zhou Y."/>
        </authorList>
    </citation>
    <scope>NUCLEOTIDE SEQUENCE</scope>
    <source>
        <strain evidence="1">CGMCC 1.12827</strain>
    </source>
</reference>
<dbReference type="EMBL" id="BMGC01000004">
    <property type="protein sequence ID" value="GGB22461.1"/>
    <property type="molecule type" value="Genomic_DNA"/>
</dbReference>
<keyword evidence="2" id="KW-1185">Reference proteome</keyword>
<organism evidence="1 2">
    <name type="scientific">Gordonia jinhuaensis</name>
    <dbReference type="NCBI Taxonomy" id="1517702"/>
    <lineage>
        <taxon>Bacteria</taxon>
        <taxon>Bacillati</taxon>
        <taxon>Actinomycetota</taxon>
        <taxon>Actinomycetes</taxon>
        <taxon>Mycobacteriales</taxon>
        <taxon>Gordoniaceae</taxon>
        <taxon>Gordonia</taxon>
    </lineage>
</organism>
<gene>
    <name evidence="1" type="ORF">GCM10011489_08320</name>
</gene>
<accession>A0A916SXQ9</accession>
<proteinExistence type="predicted"/>
<name>A0A916SXQ9_9ACTN</name>